<proteinExistence type="predicted"/>
<name>A0A127FC76_STEDE</name>
<evidence type="ECO:0000313" key="2">
    <source>
        <dbReference type="Proteomes" id="UP000070250"/>
    </source>
</evidence>
<sequence length="76" mass="8245">MAKRPGSYADVLGRLDRMSEAELLAAIEGELNADSPRAEMLMRLVGRFNRARGGRFKAGVMGLLGKKGRRTLAGLL</sequence>
<protein>
    <submittedName>
        <fullName evidence="1">Uncharacterized protein</fullName>
    </submittedName>
</protein>
<dbReference type="EMBL" id="CP011971">
    <property type="protein sequence ID" value="AMN47188.1"/>
    <property type="molecule type" value="Genomic_DNA"/>
</dbReference>
<dbReference type="RefSeq" id="WP_066920449.1">
    <property type="nucleotide sequence ID" value="NZ_CP011971.1"/>
</dbReference>
<organism evidence="1 2">
    <name type="scientific">Steroidobacter denitrificans</name>
    <dbReference type="NCBI Taxonomy" id="465721"/>
    <lineage>
        <taxon>Bacteria</taxon>
        <taxon>Pseudomonadati</taxon>
        <taxon>Pseudomonadota</taxon>
        <taxon>Gammaproteobacteria</taxon>
        <taxon>Steroidobacterales</taxon>
        <taxon>Steroidobacteraceae</taxon>
        <taxon>Steroidobacter</taxon>
    </lineage>
</organism>
<accession>A0A127FC76</accession>
<dbReference type="KEGG" id="sdf:ACG33_08790"/>
<reference evidence="1 2" key="1">
    <citation type="submission" date="2015-06" db="EMBL/GenBank/DDBJ databases">
        <title>A Comprehensive Approach to Explore the Metabolic and Phylogenetic Diversity of Bacterial Steroid Degradation in the Environment: Testosterone as an Example.</title>
        <authorList>
            <person name="Yang F.-C."/>
            <person name="Chen Y.-L."/>
            <person name="Yu C.-P."/>
            <person name="Tang S.-L."/>
            <person name="Wang P.-H."/>
            <person name="Ismail W."/>
            <person name="Wang C.-H."/>
            <person name="Yang C.-Y."/>
            <person name="Chiang Y.-R."/>
        </authorList>
    </citation>
    <scope>NUCLEOTIDE SEQUENCE [LARGE SCALE GENOMIC DNA]</scope>
    <source>
        <strain evidence="1 2">DSM 18526</strain>
    </source>
</reference>
<gene>
    <name evidence="1" type="ORF">ACG33_08790</name>
</gene>
<evidence type="ECO:0000313" key="1">
    <source>
        <dbReference type="EMBL" id="AMN47188.1"/>
    </source>
</evidence>
<keyword evidence="2" id="KW-1185">Reference proteome</keyword>
<dbReference type="Proteomes" id="UP000070250">
    <property type="component" value="Chromosome"/>
</dbReference>
<dbReference type="AlphaFoldDB" id="A0A127FC76"/>